<dbReference type="STRING" id="1291379.TPE_0873"/>
<organism evidence="1 2">
    <name type="scientific">Treponema pedis str. T A4</name>
    <dbReference type="NCBI Taxonomy" id="1291379"/>
    <lineage>
        <taxon>Bacteria</taxon>
        <taxon>Pseudomonadati</taxon>
        <taxon>Spirochaetota</taxon>
        <taxon>Spirochaetia</taxon>
        <taxon>Spirochaetales</taxon>
        <taxon>Treponemataceae</taxon>
        <taxon>Treponema</taxon>
    </lineage>
</organism>
<proteinExistence type="predicted"/>
<keyword evidence="2" id="KW-1185">Reference proteome</keyword>
<protein>
    <submittedName>
        <fullName evidence="1">Uncharacterized protein</fullName>
    </submittedName>
</protein>
<name>S6A881_9SPIR</name>
<dbReference type="Proteomes" id="UP000015620">
    <property type="component" value="Chromosome"/>
</dbReference>
<evidence type="ECO:0000313" key="2">
    <source>
        <dbReference type="Proteomes" id="UP000015620"/>
    </source>
</evidence>
<evidence type="ECO:0000313" key="1">
    <source>
        <dbReference type="EMBL" id="AGT43369.1"/>
    </source>
</evidence>
<dbReference type="KEGG" id="tped:TPE_0873"/>
<reference evidence="1 2" key="1">
    <citation type="journal article" date="2013" name="PLoS ONE">
        <title>Genome-Wide Relatedness of Treponema pedis, from Gingiva and Necrotic Skin Lesions of Pigs, with the Human Oral Pathogen Treponema denticola.</title>
        <authorList>
            <person name="Svartstrom O."/>
            <person name="Mushtaq M."/>
            <person name="Pringle M."/>
            <person name="Segerman B."/>
        </authorList>
    </citation>
    <scope>NUCLEOTIDE SEQUENCE [LARGE SCALE GENOMIC DNA]</scope>
    <source>
        <strain evidence="1">T A4</strain>
    </source>
</reference>
<sequence length="41" mass="4810">MNCGYRGYGKSSKNLFFQRETAIKCPKCGKKKFIKEPYIVF</sequence>
<accession>S6A881</accession>
<dbReference type="AlphaFoldDB" id="S6A881"/>
<dbReference type="HOGENOM" id="CLU_3278205_0_0_12"/>
<gene>
    <name evidence="1" type="ORF">TPE_0873</name>
</gene>
<dbReference type="EMBL" id="CP004120">
    <property type="protein sequence ID" value="AGT43369.1"/>
    <property type="molecule type" value="Genomic_DNA"/>
</dbReference>